<dbReference type="EMBL" id="JAGZSV010000073">
    <property type="protein sequence ID" value="MBS6940838.1"/>
    <property type="molecule type" value="Genomic_DNA"/>
</dbReference>
<protein>
    <recommendedName>
        <fullName evidence="2">protein-tyrosine-phosphatase</fullName>
        <ecNumber evidence="2">3.1.3.48</ecNumber>
    </recommendedName>
</protein>
<reference evidence="6" key="1">
    <citation type="submission" date="2021-02" db="EMBL/GenBank/DDBJ databases">
        <title>Infant gut strain persistence is associated with maternal origin, phylogeny, and functional potential including surface adhesion and iron acquisition.</title>
        <authorList>
            <person name="Lou Y.C."/>
        </authorList>
    </citation>
    <scope>NUCLEOTIDE SEQUENCE</scope>
    <source>
        <strain evidence="6">L2_039_000G1_dasL2_039_000G1_concoct_11</strain>
    </source>
</reference>
<dbReference type="PANTHER" id="PTHR39181">
    <property type="entry name" value="TYROSINE-PROTEIN PHOSPHATASE YWQE"/>
    <property type="match status" value="1"/>
</dbReference>
<evidence type="ECO:0000313" key="7">
    <source>
        <dbReference type="Proteomes" id="UP000727506"/>
    </source>
</evidence>
<evidence type="ECO:0000256" key="5">
    <source>
        <dbReference type="ARBA" id="ARBA00051722"/>
    </source>
</evidence>
<organism evidence="6 7">
    <name type="scientific">Slackia piriformis</name>
    <dbReference type="NCBI Taxonomy" id="626934"/>
    <lineage>
        <taxon>Bacteria</taxon>
        <taxon>Bacillati</taxon>
        <taxon>Actinomycetota</taxon>
        <taxon>Coriobacteriia</taxon>
        <taxon>Eggerthellales</taxon>
        <taxon>Eggerthellaceae</taxon>
        <taxon>Slackia</taxon>
    </lineage>
</organism>
<evidence type="ECO:0000256" key="3">
    <source>
        <dbReference type="ARBA" id="ARBA00022801"/>
    </source>
</evidence>
<name>A0A943UY32_9ACTN</name>
<evidence type="ECO:0000256" key="2">
    <source>
        <dbReference type="ARBA" id="ARBA00013064"/>
    </source>
</evidence>
<dbReference type="InterPro" id="IPR016195">
    <property type="entry name" value="Pol/histidinol_Pase-like"/>
</dbReference>
<dbReference type="EC" id="3.1.3.48" evidence="2"/>
<keyword evidence="3" id="KW-0378">Hydrolase</keyword>
<gene>
    <name evidence="6" type="ORF">KH142_05050</name>
</gene>
<comment type="caution">
    <text evidence="6">The sequence shown here is derived from an EMBL/GenBank/DDBJ whole genome shotgun (WGS) entry which is preliminary data.</text>
</comment>
<evidence type="ECO:0000313" key="6">
    <source>
        <dbReference type="EMBL" id="MBS6940838.1"/>
    </source>
</evidence>
<accession>A0A943UY32</accession>
<dbReference type="Pfam" id="PF19567">
    <property type="entry name" value="CpsB_CapC"/>
    <property type="match status" value="1"/>
</dbReference>
<dbReference type="Gene3D" id="3.20.20.140">
    <property type="entry name" value="Metal-dependent hydrolases"/>
    <property type="match status" value="1"/>
</dbReference>
<proteinExistence type="inferred from homology"/>
<keyword evidence="4" id="KW-0904">Protein phosphatase</keyword>
<evidence type="ECO:0000256" key="1">
    <source>
        <dbReference type="ARBA" id="ARBA00005750"/>
    </source>
</evidence>
<dbReference type="Proteomes" id="UP000727506">
    <property type="component" value="Unassembled WGS sequence"/>
</dbReference>
<dbReference type="AlphaFoldDB" id="A0A943UY32"/>
<dbReference type="InterPro" id="IPR016667">
    <property type="entry name" value="Caps_polysacc_synth_CpsB/CapC"/>
</dbReference>
<dbReference type="SUPFAM" id="SSF89550">
    <property type="entry name" value="PHP domain-like"/>
    <property type="match status" value="1"/>
</dbReference>
<sequence length="214" mass="24474">MRDIHCHILPGVDDGAGSLGESIRMVAAAKKAGVTSIVCTPHCRDPYFDYDAMWDAFELLRSRVRDIPLQMGFEVNHRKLMDLGMQWADYLHFDGSNEFLLELSTRATRVEFDEYERTIFELQGKGYEVIIAHPERYRAIQEDVDIARRLVNMGCKLQASADFMKGGRLGRERKPAKRLFDAGLYSYIGSDAHCVEHYDCLSAAWKKFGVLESR</sequence>
<dbReference type="GO" id="GO:0030145">
    <property type="term" value="F:manganese ion binding"/>
    <property type="evidence" value="ECO:0007669"/>
    <property type="project" value="InterPro"/>
</dbReference>
<comment type="similarity">
    <text evidence="1">Belongs to the metallo-dependent hydrolases superfamily. CpsB/CapC family.</text>
</comment>
<comment type="catalytic activity">
    <reaction evidence="5">
        <text>O-phospho-L-tyrosyl-[protein] + H2O = L-tyrosyl-[protein] + phosphate</text>
        <dbReference type="Rhea" id="RHEA:10684"/>
        <dbReference type="Rhea" id="RHEA-COMP:10136"/>
        <dbReference type="Rhea" id="RHEA-COMP:20101"/>
        <dbReference type="ChEBI" id="CHEBI:15377"/>
        <dbReference type="ChEBI" id="CHEBI:43474"/>
        <dbReference type="ChEBI" id="CHEBI:46858"/>
        <dbReference type="ChEBI" id="CHEBI:61978"/>
        <dbReference type="EC" id="3.1.3.48"/>
    </reaction>
</comment>
<dbReference type="PANTHER" id="PTHR39181:SF1">
    <property type="entry name" value="TYROSINE-PROTEIN PHOSPHATASE YWQE"/>
    <property type="match status" value="1"/>
</dbReference>
<dbReference type="GO" id="GO:0004725">
    <property type="term" value="F:protein tyrosine phosphatase activity"/>
    <property type="evidence" value="ECO:0007669"/>
    <property type="project" value="UniProtKB-EC"/>
</dbReference>
<evidence type="ECO:0000256" key="4">
    <source>
        <dbReference type="ARBA" id="ARBA00022912"/>
    </source>
</evidence>
<dbReference type="PIRSF" id="PIRSF016557">
    <property type="entry name" value="Caps_synth_CpsB"/>
    <property type="match status" value="1"/>
</dbReference>